<protein>
    <submittedName>
        <fullName evidence="2">Uncharacterized protein</fullName>
    </submittedName>
</protein>
<dbReference type="OMA" id="YNCKETF"/>
<feature type="non-terminal residue" evidence="2">
    <location>
        <position position="1"/>
    </location>
</feature>
<dbReference type="EMBL" id="CM004476">
    <property type="protein sequence ID" value="OCT76183.1"/>
    <property type="molecule type" value="Genomic_DNA"/>
</dbReference>
<evidence type="ECO:0000256" key="1">
    <source>
        <dbReference type="SAM" id="MobiDB-lite"/>
    </source>
</evidence>
<feature type="compositionally biased region" description="Basic residues" evidence="1">
    <location>
        <begin position="120"/>
        <end position="133"/>
    </location>
</feature>
<sequence>ASVNIIDTHTYNSLKRPPVLEPVQTKIFPYGSQTPLPIVGKFDCEVRYKDKQLSTTFFVLEGSGGCLLSYHMALGLELIHIVHTVDNQTDSEVQTLIDKNSYLFSGLGKRTNPFSFKETKRGRTPVPRRVRHH</sequence>
<organism evidence="2 3">
    <name type="scientific">Xenopus laevis</name>
    <name type="common">African clawed frog</name>
    <dbReference type="NCBI Taxonomy" id="8355"/>
    <lineage>
        <taxon>Eukaryota</taxon>
        <taxon>Metazoa</taxon>
        <taxon>Chordata</taxon>
        <taxon>Craniata</taxon>
        <taxon>Vertebrata</taxon>
        <taxon>Euteleostomi</taxon>
        <taxon>Amphibia</taxon>
        <taxon>Batrachia</taxon>
        <taxon>Anura</taxon>
        <taxon>Pipoidea</taxon>
        <taxon>Pipidae</taxon>
        <taxon>Xenopodinae</taxon>
        <taxon>Xenopus</taxon>
        <taxon>Xenopus</taxon>
    </lineage>
</organism>
<proteinExistence type="predicted"/>
<dbReference type="Proteomes" id="UP000694892">
    <property type="component" value="Chromosome 6L"/>
</dbReference>
<evidence type="ECO:0000313" key="3">
    <source>
        <dbReference type="Proteomes" id="UP000694892"/>
    </source>
</evidence>
<evidence type="ECO:0000313" key="2">
    <source>
        <dbReference type="EMBL" id="OCT76183.1"/>
    </source>
</evidence>
<reference evidence="3" key="1">
    <citation type="journal article" date="2016" name="Nature">
        <title>Genome evolution in the allotetraploid frog Xenopus laevis.</title>
        <authorList>
            <person name="Session A.M."/>
            <person name="Uno Y."/>
            <person name="Kwon T."/>
            <person name="Chapman J.A."/>
            <person name="Toyoda A."/>
            <person name="Takahashi S."/>
            <person name="Fukui A."/>
            <person name="Hikosaka A."/>
            <person name="Suzuki A."/>
            <person name="Kondo M."/>
            <person name="van Heeringen S.J."/>
            <person name="Quigley I."/>
            <person name="Heinz S."/>
            <person name="Ogino H."/>
            <person name="Ochi H."/>
            <person name="Hellsten U."/>
            <person name="Lyons J.B."/>
            <person name="Simakov O."/>
            <person name="Putnam N."/>
            <person name="Stites J."/>
            <person name="Kuroki Y."/>
            <person name="Tanaka T."/>
            <person name="Michiue T."/>
            <person name="Watanabe M."/>
            <person name="Bogdanovic O."/>
            <person name="Lister R."/>
            <person name="Georgiou G."/>
            <person name="Paranjpe S.S."/>
            <person name="van Kruijsbergen I."/>
            <person name="Shu S."/>
            <person name="Carlson J."/>
            <person name="Kinoshita T."/>
            <person name="Ohta Y."/>
            <person name="Mawaribuchi S."/>
            <person name="Jenkins J."/>
            <person name="Grimwood J."/>
            <person name="Schmutz J."/>
            <person name="Mitros T."/>
            <person name="Mozaffari S.V."/>
            <person name="Suzuki Y."/>
            <person name="Haramoto Y."/>
            <person name="Yamamoto T.S."/>
            <person name="Takagi C."/>
            <person name="Heald R."/>
            <person name="Miller K."/>
            <person name="Haudenschild C."/>
            <person name="Kitzman J."/>
            <person name="Nakayama T."/>
            <person name="Izutsu Y."/>
            <person name="Robert J."/>
            <person name="Fortriede J."/>
            <person name="Burns K."/>
            <person name="Lotay V."/>
            <person name="Karimi K."/>
            <person name="Yasuoka Y."/>
            <person name="Dichmann D.S."/>
            <person name="Flajnik M.F."/>
            <person name="Houston D.W."/>
            <person name="Shendure J."/>
            <person name="DuPasquier L."/>
            <person name="Vize P.D."/>
            <person name="Zorn A.M."/>
            <person name="Ito M."/>
            <person name="Marcotte E.M."/>
            <person name="Wallingford J.B."/>
            <person name="Ito Y."/>
            <person name="Asashima M."/>
            <person name="Ueno N."/>
            <person name="Matsuda Y."/>
            <person name="Veenstra G.J."/>
            <person name="Fujiyama A."/>
            <person name="Harland R.M."/>
            <person name="Taira M."/>
            <person name="Rokhsar D.S."/>
        </authorList>
    </citation>
    <scope>NUCLEOTIDE SEQUENCE [LARGE SCALE GENOMIC DNA]</scope>
    <source>
        <strain evidence="3">J</strain>
    </source>
</reference>
<accession>A0A974CN91</accession>
<feature type="region of interest" description="Disordered" evidence="1">
    <location>
        <begin position="114"/>
        <end position="133"/>
    </location>
</feature>
<gene>
    <name evidence="2" type="ORF">XELAEV_18031375mg</name>
</gene>
<name>A0A974CN91_XENLA</name>
<dbReference type="AlphaFoldDB" id="A0A974CN91"/>